<evidence type="ECO:0000256" key="1">
    <source>
        <dbReference type="ARBA" id="ARBA00004429"/>
    </source>
</evidence>
<dbReference type="PANTHER" id="PTHR30614">
    <property type="entry name" value="MEMBRANE COMPONENT OF AMINO ACID ABC TRANSPORTER"/>
    <property type="match status" value="1"/>
</dbReference>
<dbReference type="CDD" id="cd06261">
    <property type="entry name" value="TM_PBP2"/>
    <property type="match status" value="1"/>
</dbReference>
<feature type="transmembrane region" description="Helical" evidence="9">
    <location>
        <begin position="72"/>
        <end position="100"/>
    </location>
</feature>
<dbReference type="AlphaFoldDB" id="Q222R3"/>
<evidence type="ECO:0000256" key="9">
    <source>
        <dbReference type="RuleBase" id="RU363032"/>
    </source>
</evidence>
<dbReference type="eggNOG" id="COG0765">
    <property type="taxonomic scope" value="Bacteria"/>
</dbReference>
<accession>Q222R3</accession>
<dbReference type="Proteomes" id="UP000008332">
    <property type="component" value="Chromosome"/>
</dbReference>
<dbReference type="EMBL" id="CP000267">
    <property type="protein sequence ID" value="ABD67990.1"/>
    <property type="molecule type" value="Genomic_DNA"/>
</dbReference>
<dbReference type="GO" id="GO:0006865">
    <property type="term" value="P:amino acid transport"/>
    <property type="evidence" value="ECO:0007669"/>
    <property type="project" value="UniProtKB-KW"/>
</dbReference>
<dbReference type="InterPro" id="IPR035906">
    <property type="entry name" value="MetI-like_sf"/>
</dbReference>
<keyword evidence="12" id="KW-1185">Reference proteome</keyword>
<keyword evidence="8 9" id="KW-0472">Membrane</keyword>
<evidence type="ECO:0000256" key="4">
    <source>
        <dbReference type="ARBA" id="ARBA00022475"/>
    </source>
</evidence>
<dbReference type="PANTHER" id="PTHR30614:SF0">
    <property type="entry name" value="L-CYSTINE TRANSPORT SYSTEM PERMEASE PROTEIN TCYL"/>
    <property type="match status" value="1"/>
</dbReference>
<dbReference type="STRING" id="338969.Rfer_0233"/>
<keyword evidence="3 9" id="KW-0813">Transport</keyword>
<dbReference type="RefSeq" id="WP_011462563.1">
    <property type="nucleotide sequence ID" value="NC_007908.1"/>
</dbReference>
<dbReference type="KEGG" id="rfr:Rfer_0233"/>
<evidence type="ECO:0000259" key="10">
    <source>
        <dbReference type="PROSITE" id="PS50928"/>
    </source>
</evidence>
<dbReference type="OrthoDB" id="7026155at2"/>
<dbReference type="Pfam" id="PF00528">
    <property type="entry name" value="BPD_transp_1"/>
    <property type="match status" value="1"/>
</dbReference>
<comment type="subcellular location">
    <subcellularLocation>
        <location evidence="1">Cell inner membrane</location>
        <topology evidence="1">Multi-pass membrane protein</topology>
    </subcellularLocation>
    <subcellularLocation>
        <location evidence="9">Cell membrane</location>
        <topology evidence="9">Multi-pass membrane protein</topology>
    </subcellularLocation>
</comment>
<keyword evidence="7 9" id="KW-1133">Transmembrane helix</keyword>
<evidence type="ECO:0000256" key="3">
    <source>
        <dbReference type="ARBA" id="ARBA00022448"/>
    </source>
</evidence>
<evidence type="ECO:0000256" key="2">
    <source>
        <dbReference type="ARBA" id="ARBA00010072"/>
    </source>
</evidence>
<feature type="transmembrane region" description="Helical" evidence="9">
    <location>
        <begin position="12"/>
        <end position="33"/>
    </location>
</feature>
<evidence type="ECO:0000256" key="5">
    <source>
        <dbReference type="ARBA" id="ARBA00022692"/>
    </source>
</evidence>
<gene>
    <name evidence="11" type="ordered locus">Rfer_0233</name>
</gene>
<organism evidence="11 12">
    <name type="scientific">Albidiferax ferrireducens (strain ATCC BAA-621 / DSM 15236 / T118)</name>
    <name type="common">Rhodoferax ferrireducens</name>
    <dbReference type="NCBI Taxonomy" id="338969"/>
    <lineage>
        <taxon>Bacteria</taxon>
        <taxon>Pseudomonadati</taxon>
        <taxon>Pseudomonadota</taxon>
        <taxon>Betaproteobacteria</taxon>
        <taxon>Burkholderiales</taxon>
        <taxon>Comamonadaceae</taxon>
        <taxon>Rhodoferax</taxon>
    </lineage>
</organism>
<keyword evidence="4" id="KW-1003">Cell membrane</keyword>
<dbReference type="InterPro" id="IPR010065">
    <property type="entry name" value="AA_ABC_transptr_permease_3TM"/>
</dbReference>
<evidence type="ECO:0000256" key="6">
    <source>
        <dbReference type="ARBA" id="ARBA00022970"/>
    </source>
</evidence>
<dbReference type="PROSITE" id="PS50928">
    <property type="entry name" value="ABC_TM1"/>
    <property type="match status" value="1"/>
</dbReference>
<name>Q222R3_ALBFT</name>
<comment type="similarity">
    <text evidence="2">Belongs to the binding-protein-dependent transport system permease family. HisMQ subfamily.</text>
</comment>
<protein>
    <submittedName>
        <fullName evidence="11">Amino acid ABC transporter, permease protein, 3-TM region, His/Glu/Gln/Arg/opine</fullName>
    </submittedName>
</protein>
<reference evidence="12" key="1">
    <citation type="submission" date="2006-02" db="EMBL/GenBank/DDBJ databases">
        <title>Complete sequence of chromosome of Rhodoferax ferrireducens DSM 15236.</title>
        <authorList>
            <person name="Copeland A."/>
            <person name="Lucas S."/>
            <person name="Lapidus A."/>
            <person name="Barry K."/>
            <person name="Detter J.C."/>
            <person name="Glavina del Rio T."/>
            <person name="Hammon N."/>
            <person name="Israni S."/>
            <person name="Pitluck S."/>
            <person name="Brettin T."/>
            <person name="Bruce D."/>
            <person name="Han C."/>
            <person name="Tapia R."/>
            <person name="Gilna P."/>
            <person name="Kiss H."/>
            <person name="Schmutz J."/>
            <person name="Larimer F."/>
            <person name="Land M."/>
            <person name="Kyrpides N."/>
            <person name="Ivanova N."/>
            <person name="Richardson P."/>
        </authorList>
    </citation>
    <scope>NUCLEOTIDE SEQUENCE [LARGE SCALE GENOMIC DNA]</scope>
    <source>
        <strain evidence="12">ATCC BAA-621 / DSM 15236 / T118</strain>
    </source>
</reference>
<dbReference type="InterPro" id="IPR043429">
    <property type="entry name" value="ArtM/GltK/GlnP/TcyL/YhdX-like"/>
</dbReference>
<feature type="transmembrane region" description="Helical" evidence="9">
    <location>
        <begin position="189"/>
        <end position="209"/>
    </location>
</feature>
<keyword evidence="5 9" id="KW-0812">Transmembrane</keyword>
<dbReference type="HOGENOM" id="CLU_019602_1_0_4"/>
<evidence type="ECO:0000256" key="7">
    <source>
        <dbReference type="ARBA" id="ARBA00022989"/>
    </source>
</evidence>
<proteinExistence type="inferred from homology"/>
<evidence type="ECO:0000313" key="12">
    <source>
        <dbReference type="Proteomes" id="UP000008332"/>
    </source>
</evidence>
<dbReference type="GO" id="GO:0022857">
    <property type="term" value="F:transmembrane transporter activity"/>
    <property type="evidence" value="ECO:0007669"/>
    <property type="project" value="InterPro"/>
</dbReference>
<evidence type="ECO:0000313" key="11">
    <source>
        <dbReference type="EMBL" id="ABD67990.1"/>
    </source>
</evidence>
<dbReference type="SUPFAM" id="SSF161098">
    <property type="entry name" value="MetI-like"/>
    <property type="match status" value="1"/>
</dbReference>
<sequence length="217" mass="23410">MAAFALKDLIEFAPILAQGAVVTVEVFACGLIVATLLGLVWALMRVSGVAALAVFSKGLINTIRGIPILVQLFFIYFVLPDVGIQLSAFQAGFIGLGFAYSCYMAEVFRGGIEAVDPGQVEAAKSLGMGRAMTMWRVVLPQAFKVALPPYGNTCIMLIKDTSQASIITVTELTFQSKVIAASTFKNAEVFTLVALFYLLLCIPLIMIVGRLEKRFGR</sequence>
<dbReference type="InterPro" id="IPR000515">
    <property type="entry name" value="MetI-like"/>
</dbReference>
<evidence type="ECO:0000256" key="8">
    <source>
        <dbReference type="ARBA" id="ARBA00023136"/>
    </source>
</evidence>
<dbReference type="GO" id="GO:0043190">
    <property type="term" value="C:ATP-binding cassette (ABC) transporter complex"/>
    <property type="evidence" value="ECO:0007669"/>
    <property type="project" value="InterPro"/>
</dbReference>
<keyword evidence="6" id="KW-0029">Amino-acid transport</keyword>
<dbReference type="NCBIfam" id="TIGR01726">
    <property type="entry name" value="HEQRo_perm_3TM"/>
    <property type="match status" value="1"/>
</dbReference>
<feature type="domain" description="ABC transmembrane type-1" evidence="10">
    <location>
        <begin position="20"/>
        <end position="208"/>
    </location>
</feature>
<dbReference type="Gene3D" id="1.10.3720.10">
    <property type="entry name" value="MetI-like"/>
    <property type="match status" value="1"/>
</dbReference>